<dbReference type="PANTHER" id="PTHR46382:SF1">
    <property type="entry name" value="PHOSPHATIDATE CYTIDYLYLTRANSFERASE"/>
    <property type="match status" value="1"/>
</dbReference>
<evidence type="ECO:0000256" key="2">
    <source>
        <dbReference type="ARBA" id="ARBA00004651"/>
    </source>
</evidence>
<dbReference type="GO" id="GO:0004605">
    <property type="term" value="F:phosphatidate cytidylyltransferase activity"/>
    <property type="evidence" value="ECO:0007669"/>
    <property type="project" value="UniProtKB-EC"/>
</dbReference>
<keyword evidence="9" id="KW-0444">Lipid biosynthesis</keyword>
<comment type="pathway">
    <text evidence="4">Lipid metabolism.</text>
</comment>
<keyword evidence="10 18" id="KW-0808">Transferase</keyword>
<evidence type="ECO:0000256" key="11">
    <source>
        <dbReference type="ARBA" id="ARBA00022692"/>
    </source>
</evidence>
<keyword evidence="17" id="KW-1208">Phospholipid metabolism</keyword>
<gene>
    <name evidence="21" type="ORF">ACH49L_18520</name>
</gene>
<evidence type="ECO:0000256" key="9">
    <source>
        <dbReference type="ARBA" id="ARBA00022516"/>
    </source>
</evidence>
<evidence type="ECO:0000256" key="17">
    <source>
        <dbReference type="ARBA" id="ARBA00023264"/>
    </source>
</evidence>
<evidence type="ECO:0000256" key="3">
    <source>
        <dbReference type="ARBA" id="ARBA00005119"/>
    </source>
</evidence>
<evidence type="ECO:0000256" key="19">
    <source>
        <dbReference type="SAM" id="MobiDB-lite"/>
    </source>
</evidence>
<keyword evidence="16" id="KW-0594">Phospholipid biosynthesis</keyword>
<comment type="caution">
    <text evidence="21">The sequence shown here is derived from an EMBL/GenBank/DDBJ whole genome shotgun (WGS) entry which is preliminary data.</text>
</comment>
<dbReference type="PROSITE" id="PS01315">
    <property type="entry name" value="CDS"/>
    <property type="match status" value="1"/>
</dbReference>
<feature type="transmembrane region" description="Helical" evidence="20">
    <location>
        <begin position="248"/>
        <end position="267"/>
    </location>
</feature>
<dbReference type="RefSeq" id="WP_107120856.1">
    <property type="nucleotide sequence ID" value="NZ_JBEXLW010000022.1"/>
</dbReference>
<dbReference type="InterPro" id="IPR000374">
    <property type="entry name" value="PC_trans"/>
</dbReference>
<keyword evidence="8" id="KW-1003">Cell membrane</keyword>
<evidence type="ECO:0000256" key="5">
    <source>
        <dbReference type="ARBA" id="ARBA00010185"/>
    </source>
</evidence>
<evidence type="ECO:0000256" key="8">
    <source>
        <dbReference type="ARBA" id="ARBA00022475"/>
    </source>
</evidence>
<feature type="transmembrane region" description="Helical" evidence="20">
    <location>
        <begin position="222"/>
        <end position="242"/>
    </location>
</feature>
<evidence type="ECO:0000256" key="14">
    <source>
        <dbReference type="ARBA" id="ARBA00023098"/>
    </source>
</evidence>
<keyword evidence="13 20" id="KW-1133">Transmembrane helix</keyword>
<evidence type="ECO:0000256" key="16">
    <source>
        <dbReference type="ARBA" id="ARBA00023209"/>
    </source>
</evidence>
<reference evidence="21 22" key="1">
    <citation type="submission" date="2024-10" db="EMBL/GenBank/DDBJ databases">
        <title>The Natural Products Discovery Center: Release of the First 8490 Sequenced Strains for Exploring Actinobacteria Biosynthetic Diversity.</title>
        <authorList>
            <person name="Kalkreuter E."/>
            <person name="Kautsar S.A."/>
            <person name="Yang D."/>
            <person name="Bader C.D."/>
            <person name="Teijaro C.N."/>
            <person name="Fluegel L."/>
            <person name="Davis C.M."/>
            <person name="Simpson J.R."/>
            <person name="Lauterbach L."/>
            <person name="Steele A.D."/>
            <person name="Gui C."/>
            <person name="Meng S."/>
            <person name="Li G."/>
            <person name="Viehrig K."/>
            <person name="Ye F."/>
            <person name="Su P."/>
            <person name="Kiefer A.F."/>
            <person name="Nichols A."/>
            <person name="Cepeda A.J."/>
            <person name="Yan W."/>
            <person name="Fan B."/>
            <person name="Jiang Y."/>
            <person name="Adhikari A."/>
            <person name="Zheng C.-J."/>
            <person name="Schuster L."/>
            <person name="Cowan T.M."/>
            <person name="Smanski M.J."/>
            <person name="Chevrette M.G."/>
            <person name="De Carvalho L.P.S."/>
            <person name="Shen B."/>
        </authorList>
    </citation>
    <scope>NUCLEOTIDE SEQUENCE [LARGE SCALE GENOMIC DNA]</scope>
    <source>
        <strain evidence="21 22">NPDC020295</strain>
    </source>
</reference>
<dbReference type="PANTHER" id="PTHR46382">
    <property type="entry name" value="PHOSPHATIDATE CYTIDYLYLTRANSFERASE"/>
    <property type="match status" value="1"/>
</dbReference>
<dbReference type="EMBL" id="JBIRWM010000008">
    <property type="protein sequence ID" value="MFI2157648.1"/>
    <property type="molecule type" value="Genomic_DNA"/>
</dbReference>
<evidence type="ECO:0000256" key="1">
    <source>
        <dbReference type="ARBA" id="ARBA00001698"/>
    </source>
</evidence>
<feature type="compositionally biased region" description="Pro residues" evidence="19">
    <location>
        <begin position="96"/>
        <end position="107"/>
    </location>
</feature>
<evidence type="ECO:0000256" key="7">
    <source>
        <dbReference type="ARBA" id="ARBA00019373"/>
    </source>
</evidence>
<evidence type="ECO:0000313" key="21">
    <source>
        <dbReference type="EMBL" id="MFI2157648.1"/>
    </source>
</evidence>
<keyword evidence="12 18" id="KW-0548">Nucleotidyltransferase</keyword>
<keyword evidence="15 20" id="KW-0472">Membrane</keyword>
<evidence type="ECO:0000256" key="4">
    <source>
        <dbReference type="ARBA" id="ARBA00005189"/>
    </source>
</evidence>
<name>A0ABW7V8A8_STROI</name>
<comment type="similarity">
    <text evidence="5 18">Belongs to the CDS family.</text>
</comment>
<feature type="transmembrane region" description="Helical" evidence="20">
    <location>
        <begin position="363"/>
        <end position="380"/>
    </location>
</feature>
<organism evidence="21 22">
    <name type="scientific">Streptomyces olivaceoviridis</name>
    <name type="common">Streptomyces corchorusii</name>
    <dbReference type="NCBI Taxonomy" id="1921"/>
    <lineage>
        <taxon>Bacteria</taxon>
        <taxon>Bacillati</taxon>
        <taxon>Actinomycetota</taxon>
        <taxon>Actinomycetes</taxon>
        <taxon>Kitasatosporales</taxon>
        <taxon>Streptomycetaceae</taxon>
        <taxon>Streptomyces</taxon>
    </lineage>
</organism>
<protein>
    <recommendedName>
        <fullName evidence="7 18">Phosphatidate cytidylyltransferase</fullName>
        <ecNumber evidence="6 18">2.7.7.41</ecNumber>
    </recommendedName>
</protein>
<dbReference type="Proteomes" id="UP001611397">
    <property type="component" value="Unassembled WGS sequence"/>
</dbReference>
<evidence type="ECO:0000256" key="15">
    <source>
        <dbReference type="ARBA" id="ARBA00023136"/>
    </source>
</evidence>
<feature type="region of interest" description="Disordered" evidence="19">
    <location>
        <begin position="1"/>
        <end position="76"/>
    </location>
</feature>
<evidence type="ECO:0000256" key="20">
    <source>
        <dbReference type="SAM" id="Phobius"/>
    </source>
</evidence>
<evidence type="ECO:0000313" key="22">
    <source>
        <dbReference type="Proteomes" id="UP001611397"/>
    </source>
</evidence>
<evidence type="ECO:0000256" key="10">
    <source>
        <dbReference type="ARBA" id="ARBA00022679"/>
    </source>
</evidence>
<comment type="pathway">
    <text evidence="3 18">Phospholipid metabolism; CDP-diacylglycerol biosynthesis; CDP-diacylglycerol from sn-glycerol 3-phosphate: step 3/3.</text>
</comment>
<sequence length="381" mass="39542">MSDSSWGAPPSAGQAGYWGPTGGGPAQPVPGAGPAGPAYDAPEAQQTRPVSIVPDAPVYGGGDQDHDRGAARLSGPLFRDETFQARELPAETQNPEPMPDVPQPAPAPQKKSAGRDLSAAIGVGVGLGVVIVASLFIVKAVFVGVIAVAVVVGLWELTSRLQERKGIKAPLVPLAVGGAAMVVAGYVRGAEGAWVAMALTALAVLVWRMTEPPENYLRDVTAGLFAAFYVPFLATFVAMMLTADDGPWRVLTFLLLTVVSDTGAYAVGWRFGKHKLAPRISPGKTREGLLGAVLFAMAAGALCMQFLIDGGSWWQGLLLGLAVAASATLGDLGESMIKRDLGIKDMGTLLPGHGGIMDRLDSLLPTAPVVWLLMVIFVGST</sequence>
<feature type="transmembrane region" description="Helical" evidence="20">
    <location>
        <begin position="169"/>
        <end position="187"/>
    </location>
</feature>
<evidence type="ECO:0000256" key="13">
    <source>
        <dbReference type="ARBA" id="ARBA00022989"/>
    </source>
</evidence>
<comment type="catalytic activity">
    <reaction evidence="1 18">
        <text>a 1,2-diacyl-sn-glycero-3-phosphate + CTP + H(+) = a CDP-1,2-diacyl-sn-glycerol + diphosphate</text>
        <dbReference type="Rhea" id="RHEA:16229"/>
        <dbReference type="ChEBI" id="CHEBI:15378"/>
        <dbReference type="ChEBI" id="CHEBI:33019"/>
        <dbReference type="ChEBI" id="CHEBI:37563"/>
        <dbReference type="ChEBI" id="CHEBI:58332"/>
        <dbReference type="ChEBI" id="CHEBI:58608"/>
        <dbReference type="EC" id="2.7.7.41"/>
    </reaction>
</comment>
<feature type="transmembrane region" description="Helical" evidence="20">
    <location>
        <begin position="117"/>
        <end position="135"/>
    </location>
</feature>
<feature type="compositionally biased region" description="Low complexity" evidence="19">
    <location>
        <begin position="29"/>
        <end position="44"/>
    </location>
</feature>
<evidence type="ECO:0000256" key="12">
    <source>
        <dbReference type="ARBA" id="ARBA00022695"/>
    </source>
</evidence>
<feature type="region of interest" description="Disordered" evidence="19">
    <location>
        <begin position="90"/>
        <end position="113"/>
    </location>
</feature>
<evidence type="ECO:0000256" key="6">
    <source>
        <dbReference type="ARBA" id="ARBA00012487"/>
    </source>
</evidence>
<evidence type="ECO:0000256" key="18">
    <source>
        <dbReference type="RuleBase" id="RU003938"/>
    </source>
</evidence>
<proteinExistence type="inferred from homology"/>
<dbReference type="EC" id="2.7.7.41" evidence="6 18"/>
<dbReference type="Pfam" id="PF01148">
    <property type="entry name" value="CTP_transf_1"/>
    <property type="match status" value="1"/>
</dbReference>
<feature type="transmembrane region" description="Helical" evidence="20">
    <location>
        <begin position="288"/>
        <end position="307"/>
    </location>
</feature>
<keyword evidence="22" id="KW-1185">Reference proteome</keyword>
<keyword evidence="11 18" id="KW-0812">Transmembrane</keyword>
<keyword evidence="14" id="KW-0443">Lipid metabolism</keyword>
<accession>A0ABW7V8A8</accession>
<feature type="transmembrane region" description="Helical" evidence="20">
    <location>
        <begin position="193"/>
        <end position="210"/>
    </location>
</feature>
<comment type="subcellular location">
    <subcellularLocation>
        <location evidence="2">Cell membrane</location>
        <topology evidence="2">Multi-pass membrane protein</topology>
    </subcellularLocation>
</comment>